<dbReference type="InterPro" id="IPR016155">
    <property type="entry name" value="Mopterin_synth/thiamin_S_b"/>
</dbReference>
<dbReference type="SUPFAM" id="SSF54285">
    <property type="entry name" value="MoaD/ThiS"/>
    <property type="match status" value="1"/>
</dbReference>
<dbReference type="InterPro" id="IPR012675">
    <property type="entry name" value="Beta-grasp_dom_sf"/>
</dbReference>
<evidence type="ECO:0000256" key="3">
    <source>
        <dbReference type="ARBA" id="ARBA00024247"/>
    </source>
</evidence>
<evidence type="ECO:0000256" key="1">
    <source>
        <dbReference type="ARBA" id="ARBA00022741"/>
    </source>
</evidence>
<dbReference type="RefSeq" id="WP_302715030.1">
    <property type="nucleotide sequence ID" value="NZ_JAULRT010000062.1"/>
</dbReference>
<comment type="similarity">
    <text evidence="2">Belongs to the MoaD family.</text>
</comment>
<dbReference type="InterPro" id="IPR003749">
    <property type="entry name" value="ThiS/MoaD-like"/>
</dbReference>
<comment type="caution">
    <text evidence="4">The sequence shown here is derived from an EMBL/GenBank/DDBJ whole genome shotgun (WGS) entry which is preliminary data.</text>
</comment>
<dbReference type="PANTHER" id="PTHR33359:SF1">
    <property type="entry name" value="MOLYBDOPTERIN SYNTHASE SULFUR CARRIER SUBUNIT"/>
    <property type="match status" value="1"/>
</dbReference>
<dbReference type="Proteomes" id="UP001168380">
    <property type="component" value="Unassembled WGS sequence"/>
</dbReference>
<proteinExistence type="inferred from homology"/>
<accession>A0ABT8TJZ7</accession>
<name>A0ABT8TJZ7_9GAMM</name>
<reference evidence="4" key="1">
    <citation type="submission" date="2023-07" db="EMBL/GenBank/DDBJ databases">
        <title>Gilvimarinus algae sp. nov., isolated from the surface of Kelp.</title>
        <authorList>
            <person name="Sun Y.Y."/>
            <person name="Gong Y."/>
            <person name="Du Z.J."/>
        </authorList>
    </citation>
    <scope>NUCLEOTIDE SEQUENCE</scope>
    <source>
        <strain evidence="4">SDUM040014</strain>
    </source>
</reference>
<dbReference type="PANTHER" id="PTHR33359">
    <property type="entry name" value="MOLYBDOPTERIN SYNTHASE SULFUR CARRIER SUBUNIT"/>
    <property type="match status" value="1"/>
</dbReference>
<organism evidence="4 5">
    <name type="scientific">Gilvimarinus algae</name>
    <dbReference type="NCBI Taxonomy" id="3058037"/>
    <lineage>
        <taxon>Bacteria</taxon>
        <taxon>Pseudomonadati</taxon>
        <taxon>Pseudomonadota</taxon>
        <taxon>Gammaproteobacteria</taxon>
        <taxon>Cellvibrionales</taxon>
        <taxon>Cellvibrionaceae</taxon>
        <taxon>Gilvimarinus</taxon>
    </lineage>
</organism>
<keyword evidence="5" id="KW-1185">Reference proteome</keyword>
<evidence type="ECO:0000256" key="2">
    <source>
        <dbReference type="ARBA" id="ARBA00024200"/>
    </source>
</evidence>
<dbReference type="Gene3D" id="3.10.20.30">
    <property type="match status" value="1"/>
</dbReference>
<gene>
    <name evidence="4" type="primary">moaD</name>
    <name evidence="4" type="ORF">QWI16_17110</name>
</gene>
<sequence length="82" mass="9227">MIKLVFFARLRETLGCDALTLDLDKPATAAEVIERLKVREPHWRQALDDTRLLMALNQQMIKPDAEVRPGDELALFPPVTGG</sequence>
<dbReference type="Pfam" id="PF02597">
    <property type="entry name" value="ThiS"/>
    <property type="match status" value="1"/>
</dbReference>
<evidence type="ECO:0000313" key="4">
    <source>
        <dbReference type="EMBL" id="MDO3383905.1"/>
    </source>
</evidence>
<evidence type="ECO:0000313" key="5">
    <source>
        <dbReference type="Proteomes" id="UP001168380"/>
    </source>
</evidence>
<dbReference type="CDD" id="cd00754">
    <property type="entry name" value="Ubl_MoaD"/>
    <property type="match status" value="1"/>
</dbReference>
<keyword evidence="1" id="KW-0547">Nucleotide-binding</keyword>
<dbReference type="InterPro" id="IPR044672">
    <property type="entry name" value="MOCS2A"/>
</dbReference>
<protein>
    <recommendedName>
        <fullName evidence="3">Molybdopterin synthase sulfur carrier subunit</fullName>
    </recommendedName>
</protein>
<dbReference type="NCBIfam" id="TIGR01682">
    <property type="entry name" value="moaD"/>
    <property type="match status" value="1"/>
</dbReference>
<dbReference type="EMBL" id="JAULRT010000062">
    <property type="protein sequence ID" value="MDO3383905.1"/>
    <property type="molecule type" value="Genomic_DNA"/>
</dbReference>